<sequence>MDSEPSNPNFPADDPSSGNLRSSLMESIDLAEWDWLKPHIGRDAVIVVTPDLDLAEVGEALASDNTAVVQRWIDEQAITKPTQAELAEWDRSGDVRFQAMIVAPFVLVKLITG</sequence>
<dbReference type="RefSeq" id="WP_393009786.1">
    <property type="nucleotide sequence ID" value="NZ_JAZAQF010000001.1"/>
</dbReference>
<comment type="caution">
    <text evidence="2">The sequence shown here is derived from an EMBL/GenBank/DDBJ whole genome shotgun (WGS) entry which is preliminary data.</text>
</comment>
<evidence type="ECO:0000313" key="2">
    <source>
        <dbReference type="EMBL" id="MFG3816121.1"/>
    </source>
</evidence>
<feature type="region of interest" description="Disordered" evidence="1">
    <location>
        <begin position="1"/>
        <end position="20"/>
    </location>
</feature>
<dbReference type="EMBL" id="JAZAQF010000001">
    <property type="protein sequence ID" value="MFG3816121.1"/>
    <property type="molecule type" value="Genomic_DNA"/>
</dbReference>
<evidence type="ECO:0000313" key="3">
    <source>
        <dbReference type="Proteomes" id="UP001604335"/>
    </source>
</evidence>
<proteinExistence type="predicted"/>
<reference evidence="3" key="1">
    <citation type="journal article" date="2024" name="Algal Res.">
        <title>Biochemical, toxicological and genomic investigation of a high-biomass producing Limnothrix strain isolated from Italian shallow drinking water reservoir.</title>
        <authorList>
            <person name="Simonazzi M."/>
            <person name="Shishido T.K."/>
            <person name="Delbaje E."/>
            <person name="Wahlsten M."/>
            <person name="Fewer D.P."/>
            <person name="Sivonen K."/>
            <person name="Pezzolesi L."/>
            <person name="Pistocchi R."/>
        </authorList>
    </citation>
    <scope>NUCLEOTIDE SEQUENCE [LARGE SCALE GENOMIC DNA]</scope>
    <source>
        <strain evidence="3">LRLZ20PSL1</strain>
    </source>
</reference>
<accession>A0ABW7C855</accession>
<dbReference type="InterPro" id="IPR018741">
    <property type="entry name" value="DUF2288"/>
</dbReference>
<keyword evidence="3" id="KW-1185">Reference proteome</keyword>
<dbReference type="Proteomes" id="UP001604335">
    <property type="component" value="Unassembled WGS sequence"/>
</dbReference>
<protein>
    <submittedName>
        <fullName evidence="2">DUF2288 domain-containing protein</fullName>
    </submittedName>
</protein>
<gene>
    <name evidence="2" type="ORF">VPK24_00610</name>
</gene>
<name>A0ABW7C855_9CYAN</name>
<organism evidence="2 3">
    <name type="scientific">Limnothrix redekei LRLZ20PSL1</name>
    <dbReference type="NCBI Taxonomy" id="3112953"/>
    <lineage>
        <taxon>Bacteria</taxon>
        <taxon>Bacillati</taxon>
        <taxon>Cyanobacteriota</taxon>
        <taxon>Cyanophyceae</taxon>
        <taxon>Pseudanabaenales</taxon>
        <taxon>Pseudanabaenaceae</taxon>
        <taxon>Limnothrix</taxon>
    </lineage>
</organism>
<evidence type="ECO:0000256" key="1">
    <source>
        <dbReference type="SAM" id="MobiDB-lite"/>
    </source>
</evidence>
<dbReference type="Pfam" id="PF10052">
    <property type="entry name" value="DUF2288"/>
    <property type="match status" value="1"/>
</dbReference>